<keyword evidence="6" id="KW-0503">Monooxygenase</keyword>
<evidence type="ECO:0000256" key="3">
    <source>
        <dbReference type="ARBA" id="ARBA00022827"/>
    </source>
</evidence>
<keyword evidence="3" id="KW-0274">FAD</keyword>
<dbReference type="Pfam" id="PF01494">
    <property type="entry name" value="FAD_binding_3"/>
    <property type="match status" value="2"/>
</dbReference>
<evidence type="ECO:0000313" key="8">
    <source>
        <dbReference type="EMBL" id="CEM21288.1"/>
    </source>
</evidence>
<protein>
    <recommendedName>
        <fullName evidence="7">FAD-binding domain-containing protein</fullName>
    </recommendedName>
</protein>
<keyword evidence="5" id="KW-0560">Oxidoreductase</keyword>
<accession>A0A0G4G0Y0</accession>
<evidence type="ECO:0000259" key="7">
    <source>
        <dbReference type="Pfam" id="PF01494"/>
    </source>
</evidence>
<gene>
    <name evidence="8" type="ORF">Vbra_22642</name>
</gene>
<evidence type="ECO:0000256" key="2">
    <source>
        <dbReference type="ARBA" id="ARBA00022630"/>
    </source>
</evidence>
<dbReference type="PhylomeDB" id="A0A0G4G0Y0"/>
<dbReference type="PANTHER" id="PTHR46028">
    <property type="entry name" value="KYNURENINE 3-MONOOXYGENASE"/>
    <property type="match status" value="1"/>
</dbReference>
<keyword evidence="4" id="KW-0521">NADP</keyword>
<evidence type="ECO:0000256" key="1">
    <source>
        <dbReference type="ARBA" id="ARBA00001974"/>
    </source>
</evidence>
<evidence type="ECO:0000256" key="4">
    <source>
        <dbReference type="ARBA" id="ARBA00022857"/>
    </source>
</evidence>
<keyword evidence="2" id="KW-0285">Flavoprotein</keyword>
<dbReference type="AlphaFoldDB" id="A0A0G4G0Y0"/>
<evidence type="ECO:0000256" key="5">
    <source>
        <dbReference type="ARBA" id="ARBA00023002"/>
    </source>
</evidence>
<proteinExistence type="predicted"/>
<dbReference type="Proteomes" id="UP000041254">
    <property type="component" value="Unassembled WGS sequence"/>
</dbReference>
<dbReference type="Gene3D" id="3.50.50.60">
    <property type="entry name" value="FAD/NAD(P)-binding domain"/>
    <property type="match status" value="1"/>
</dbReference>
<dbReference type="PANTHER" id="PTHR46028:SF2">
    <property type="entry name" value="KYNURENINE 3-MONOOXYGENASE"/>
    <property type="match status" value="1"/>
</dbReference>
<reference evidence="8 9" key="1">
    <citation type="submission" date="2014-11" db="EMBL/GenBank/DDBJ databases">
        <authorList>
            <person name="Zhu J."/>
            <person name="Qi W."/>
            <person name="Song R."/>
        </authorList>
    </citation>
    <scope>NUCLEOTIDE SEQUENCE [LARGE SCALE GENOMIC DNA]</scope>
</reference>
<name>A0A0G4G0Y0_VITBC</name>
<evidence type="ECO:0000313" key="9">
    <source>
        <dbReference type="Proteomes" id="UP000041254"/>
    </source>
</evidence>
<dbReference type="VEuPathDB" id="CryptoDB:Vbra_22642"/>
<organism evidence="8 9">
    <name type="scientific">Vitrella brassicaformis (strain CCMP3155)</name>
    <dbReference type="NCBI Taxonomy" id="1169540"/>
    <lineage>
        <taxon>Eukaryota</taxon>
        <taxon>Sar</taxon>
        <taxon>Alveolata</taxon>
        <taxon>Colpodellida</taxon>
        <taxon>Vitrellaceae</taxon>
        <taxon>Vitrella</taxon>
    </lineage>
</organism>
<dbReference type="GO" id="GO:0071949">
    <property type="term" value="F:FAD binding"/>
    <property type="evidence" value="ECO:0007669"/>
    <property type="project" value="InterPro"/>
</dbReference>
<dbReference type="InterPro" id="IPR002938">
    <property type="entry name" value="FAD-bd"/>
</dbReference>
<dbReference type="EMBL" id="CDMY01000540">
    <property type="protein sequence ID" value="CEM21288.1"/>
    <property type="molecule type" value="Genomic_DNA"/>
</dbReference>
<feature type="domain" description="FAD-binding" evidence="7">
    <location>
        <begin position="469"/>
        <end position="508"/>
    </location>
</feature>
<feature type="domain" description="FAD-binding" evidence="7">
    <location>
        <begin position="118"/>
        <end position="320"/>
    </location>
</feature>
<dbReference type="GO" id="GO:0070189">
    <property type="term" value="P:kynurenine metabolic process"/>
    <property type="evidence" value="ECO:0007669"/>
    <property type="project" value="TreeGrafter"/>
</dbReference>
<sequence>MSGDAWPIACHESEEPRALQRSADGADLYRVCCLVTHTYSLDHCSLAVHPLAKVCDRSTFAGHPLDCIQPPWTPDKSPRSTMLTLVGLKWVAVGLLGSVAAMASDSAGFSTKADYSQPIVIAGGGPAGLSTALMLAKRGFRDITVLEAMSAKNYLKDTDRSYRMGLHPRSQWVLESLGAADAVKADASLDIGKNATIVRPEGVTVRRIFRDPTDKRGASKGDGKSRKRTYNDYWLVTRQTLVRGLFRTVRRKYPRCIRVIFDAKVDSVRITERQSRPVEVTFTKPSRVPFWRSPVMTIRQLNASLVLGTDGYRSKVLDAMKELNPDFKEVVLSQCPRLPAKESRRRYKVLSFPGNVTFCFSPRSQGNSSAPPQRYQLHHDTLGLFYSAKDNVRMSLFQAPRKTSLRPGVIAVDKSHKLLSLKTCDAVLEYFGEVFPHLRPIRVFISREEADRFAKSRPGTLSLPRYVWPLHYGDRLVLLGDSAHSVPPNMGLGVNAALDDCRALKEALDKAGDDLAMALPLYSELQGKEAQSLALLEYRHSLTPASAMFRQLTPLQRLDWHVEKRLRSMLRKLLPWLFSTEFETIPLRTAYGGSLTKVLREADALANTARAAKLALVATIVLAGVREAIRRGLVEVVWST</sequence>
<dbReference type="InParanoid" id="A0A0G4G0Y0"/>
<dbReference type="InterPro" id="IPR036188">
    <property type="entry name" value="FAD/NAD-bd_sf"/>
</dbReference>
<evidence type="ECO:0000256" key="6">
    <source>
        <dbReference type="ARBA" id="ARBA00023033"/>
    </source>
</evidence>
<dbReference type="STRING" id="1169540.A0A0G4G0Y0"/>
<dbReference type="OrthoDB" id="8300214at2759"/>
<dbReference type="SUPFAM" id="SSF51905">
    <property type="entry name" value="FAD/NAD(P)-binding domain"/>
    <property type="match status" value="1"/>
</dbReference>
<keyword evidence="9" id="KW-1185">Reference proteome</keyword>
<dbReference type="GO" id="GO:0004502">
    <property type="term" value="F:kynurenine 3-monooxygenase activity"/>
    <property type="evidence" value="ECO:0007669"/>
    <property type="project" value="TreeGrafter"/>
</dbReference>
<dbReference type="PRINTS" id="PR00420">
    <property type="entry name" value="RNGMNOXGNASE"/>
</dbReference>
<comment type="cofactor">
    <cofactor evidence="1">
        <name>FAD</name>
        <dbReference type="ChEBI" id="CHEBI:57692"/>
    </cofactor>
</comment>